<comment type="caution">
    <text evidence="1">The sequence shown here is derived from an EMBL/GenBank/DDBJ whole genome shotgun (WGS) entry which is preliminary data.</text>
</comment>
<dbReference type="EMBL" id="AQHW01000025">
    <property type="protein sequence ID" value="KKB49430.1"/>
    <property type="molecule type" value="Genomic_DNA"/>
</dbReference>
<dbReference type="AlphaFoldDB" id="A0A0F5IW06"/>
<dbReference type="Gene3D" id="3.40.50.1820">
    <property type="entry name" value="alpha/beta hydrolase"/>
    <property type="match status" value="1"/>
</dbReference>
<keyword evidence="2" id="KW-1185">Reference proteome</keyword>
<proteinExistence type="predicted"/>
<protein>
    <recommendedName>
        <fullName evidence="3">Serine aminopeptidase S33 domain-containing protein</fullName>
    </recommendedName>
</protein>
<organism evidence="1 2">
    <name type="scientific">Parabacteroides gordonii MS-1 = DSM 23371</name>
    <dbReference type="NCBI Taxonomy" id="1203610"/>
    <lineage>
        <taxon>Bacteria</taxon>
        <taxon>Pseudomonadati</taxon>
        <taxon>Bacteroidota</taxon>
        <taxon>Bacteroidia</taxon>
        <taxon>Bacteroidales</taxon>
        <taxon>Tannerellaceae</taxon>
        <taxon>Parabacteroides</taxon>
    </lineage>
</organism>
<dbReference type="STRING" id="1203610.HMPREF1536_04494"/>
<dbReference type="SUPFAM" id="SSF53474">
    <property type="entry name" value="alpha/beta-Hydrolases"/>
    <property type="match status" value="1"/>
</dbReference>
<dbReference type="PATRIC" id="fig|1203610.3.peg.4581"/>
<gene>
    <name evidence="1" type="ORF">HMPREF1536_04494</name>
</gene>
<evidence type="ECO:0008006" key="3">
    <source>
        <dbReference type="Google" id="ProtNLM"/>
    </source>
</evidence>
<evidence type="ECO:0000313" key="1">
    <source>
        <dbReference type="EMBL" id="KKB49430.1"/>
    </source>
</evidence>
<accession>A0A0F5IW06</accession>
<dbReference type="Proteomes" id="UP000033035">
    <property type="component" value="Unassembled WGS sequence"/>
</dbReference>
<dbReference type="RefSeq" id="WP_028729015.1">
    <property type="nucleotide sequence ID" value="NZ_KE386763.1"/>
</dbReference>
<reference evidence="1 2" key="1">
    <citation type="submission" date="2013-04" db="EMBL/GenBank/DDBJ databases">
        <title>The Genome Sequence of Parabacteroides gordonii DSM 23371.</title>
        <authorList>
            <consortium name="The Broad Institute Genomics Platform"/>
            <person name="Earl A."/>
            <person name="Ward D."/>
            <person name="Feldgarden M."/>
            <person name="Gevers D."/>
            <person name="Martens E."/>
            <person name="Sakamoto M."/>
            <person name="Benno Y."/>
            <person name="Suzuki N."/>
            <person name="Matsunaga N."/>
            <person name="Koshihara K."/>
            <person name="Seki M."/>
            <person name="Komiya H."/>
            <person name="Walker B."/>
            <person name="Young S."/>
            <person name="Zeng Q."/>
            <person name="Gargeya S."/>
            <person name="Fitzgerald M."/>
            <person name="Haas B."/>
            <person name="Abouelleil A."/>
            <person name="Allen A.W."/>
            <person name="Alvarado L."/>
            <person name="Arachchi H.M."/>
            <person name="Berlin A.M."/>
            <person name="Chapman S.B."/>
            <person name="Gainer-Dewar J."/>
            <person name="Goldberg J."/>
            <person name="Griggs A."/>
            <person name="Gujja S."/>
            <person name="Hansen M."/>
            <person name="Howarth C."/>
            <person name="Imamovic A."/>
            <person name="Ireland A."/>
            <person name="Larimer J."/>
            <person name="McCowan C."/>
            <person name="Murphy C."/>
            <person name="Pearson M."/>
            <person name="Poon T.W."/>
            <person name="Priest M."/>
            <person name="Roberts A."/>
            <person name="Saif S."/>
            <person name="Shea T."/>
            <person name="Sisk P."/>
            <person name="Sykes S."/>
            <person name="Wortman J."/>
            <person name="Nusbaum C."/>
            <person name="Birren B."/>
        </authorList>
    </citation>
    <scope>NUCLEOTIDE SEQUENCE [LARGE SCALE GENOMIC DNA]</scope>
    <source>
        <strain evidence="1 2">MS-1</strain>
    </source>
</reference>
<evidence type="ECO:0000313" key="2">
    <source>
        <dbReference type="Proteomes" id="UP000033035"/>
    </source>
</evidence>
<dbReference type="InterPro" id="IPR029058">
    <property type="entry name" value="AB_hydrolase_fold"/>
</dbReference>
<sequence length="233" mass="27373">MQKTIFSINNIPAILWGEVSEKVVLAIHGNMSDKADVPIRIVAENALANGWQVLSFDLPEHGDRINEDTPCKVQYCVEDLRVVMQYTKMNWKHIRLFANSMGAYFSLLAYPNEPIEKAWFLSPIVDMQRLIQNMMMWFSVTEKELESKQTISTPIGQNLYWDYYCFVREHPVSRWEIPTHILYGSKDELCERDIISKFTELFACQLEIVQGSEHYFHTQEQLMILDEWLKRTV</sequence>
<name>A0A0F5IW06_9BACT</name>
<dbReference type="HOGENOM" id="CLU_105772_0_0_10"/>